<dbReference type="InterPro" id="IPR017215">
    <property type="entry name" value="MetH_bac"/>
</dbReference>
<feature type="binding site" evidence="19">
    <location>
        <position position="277"/>
    </location>
    <ligand>
        <name>Zn(2+)</name>
        <dbReference type="ChEBI" id="CHEBI:29105"/>
    </ligand>
</feature>
<keyword evidence="25" id="KW-1185">Reference proteome</keyword>
<keyword evidence="16" id="KW-0170">Cobalt</keyword>
<feature type="domain" description="B12-binding" evidence="22">
    <location>
        <begin position="684"/>
        <end position="806"/>
    </location>
</feature>
<evidence type="ECO:0000256" key="3">
    <source>
        <dbReference type="ARBA" id="ARBA00001956"/>
    </source>
</evidence>
<keyword evidence="12" id="KW-0949">S-adenosyl-L-methionine</keyword>
<feature type="binding site" evidence="19">
    <location>
        <position position="211"/>
    </location>
    <ligand>
        <name>Zn(2+)</name>
        <dbReference type="ChEBI" id="CHEBI:29105"/>
    </ligand>
</feature>
<evidence type="ECO:0000256" key="1">
    <source>
        <dbReference type="ARBA" id="ARBA00001700"/>
    </source>
</evidence>
<dbReference type="InterPro" id="IPR003759">
    <property type="entry name" value="Cbl-bd_cap"/>
</dbReference>
<evidence type="ECO:0000256" key="14">
    <source>
        <dbReference type="ARBA" id="ARBA00022833"/>
    </source>
</evidence>
<dbReference type="EC" id="2.1.1.13" evidence="6"/>
<dbReference type="InterPro" id="IPR000489">
    <property type="entry name" value="Pterin-binding_dom"/>
</dbReference>
<sequence>MKRKEVLNLHPVIEKFGKSAVIFDGGMGTLLQARGLRGGELPELWNLSHPEAILEIQTAYADAGCDILKSNTFGANRLKLKKTGHTVEEVISAALSIARKASAGRTAVALDIGPSGKLLEPYGDLSFEDAYDLFREMILAGRDNADLILIETMSDTYEVKAAMLAAKENCDLPIVVTYTFDESGRLLMGGDIEAAVTLAESLGAAAVGMNCSLGPEQMEQFVPRLLQSTALPVCINPNAGLPVTVDGKTSYPVAPEEFCDYAVRFAESGAALLGGCCGTTPAHIRLLSEAIRGKPVPKRDVPAKTVVSSYRCTVTFGDRPILIGERINPTGKPRLKQALRSGDFDYLCDEALNQTEHGADILDVNVGLPDIDEPAVMEEAVTLLQSVTTAPLQIDTSNLEAMERALRLYNGKPLVNSVNGKEESLHTVLPLVKKYGAAVVALTLDENGIPDTAEARVKIAEKIIRTAESYGIDRRDILVDTLTMTVSTGAQNAEITLDALDTIRHKLGVHTVLGVSNISFGLPRREILTSTFFTMAMQRGLSAGIVNPLSDELMKSYRAFCALAGLDSGCKAYIEAYANTAAAPDVRTGAVQQAAPVQDMTLHRAIVKGLCEQAGTLTDAALKDIPPLDIINGMLIPALDEVGQGFERGTVFLPQLLMSADAAKEAFNRIKANLADKGIQEKKKGSIILATVKGDIHDIGKNIVKVLLENYGFDVIDLGKDVPPETIVQTAIEHDIRLVGLSALMTTTVPSMEETIRQLRRAHDCKVMVGGAVLNPEYAEAIGADFYSKDAMGSVRYAERLFAENE</sequence>
<evidence type="ECO:0000256" key="2">
    <source>
        <dbReference type="ARBA" id="ARBA00001947"/>
    </source>
</evidence>
<evidence type="ECO:0000259" key="23">
    <source>
        <dbReference type="PROSITE" id="PS51337"/>
    </source>
</evidence>
<dbReference type="SMART" id="SM01018">
    <property type="entry name" value="B12-binding_2"/>
    <property type="match status" value="1"/>
</dbReference>
<evidence type="ECO:0000256" key="15">
    <source>
        <dbReference type="ARBA" id="ARBA00023167"/>
    </source>
</evidence>
<evidence type="ECO:0000256" key="17">
    <source>
        <dbReference type="ARBA" id="ARBA00025552"/>
    </source>
</evidence>
<evidence type="ECO:0000256" key="6">
    <source>
        <dbReference type="ARBA" id="ARBA00012032"/>
    </source>
</evidence>
<dbReference type="InterPro" id="IPR011005">
    <property type="entry name" value="Dihydropteroate_synth-like_sf"/>
</dbReference>
<dbReference type="Pfam" id="PF00809">
    <property type="entry name" value="Pterin_bind"/>
    <property type="match status" value="1"/>
</dbReference>
<evidence type="ECO:0000256" key="12">
    <source>
        <dbReference type="ARBA" id="ARBA00022691"/>
    </source>
</evidence>
<feature type="domain" description="Hcy-binding" evidence="20">
    <location>
        <begin position="9"/>
        <end position="291"/>
    </location>
</feature>
<dbReference type="PROSITE" id="PS51337">
    <property type="entry name" value="B12_BINDING_NTER"/>
    <property type="match status" value="1"/>
</dbReference>
<keyword evidence="15" id="KW-0486">Methionine biosynthesis</keyword>
<dbReference type="Pfam" id="PF02574">
    <property type="entry name" value="S-methyl_trans"/>
    <property type="match status" value="1"/>
</dbReference>
<organism evidence="24 25">
    <name type="scientific">Anaeromassilibacillus senegalensis</name>
    <dbReference type="NCBI Taxonomy" id="1673717"/>
    <lineage>
        <taxon>Bacteria</taxon>
        <taxon>Bacillati</taxon>
        <taxon>Bacillota</taxon>
        <taxon>Clostridia</taxon>
        <taxon>Eubacteriales</taxon>
        <taxon>Acutalibacteraceae</taxon>
        <taxon>Anaeromassilibacillus</taxon>
    </lineage>
</organism>
<dbReference type="InterPro" id="IPR036594">
    <property type="entry name" value="Meth_synthase_dom"/>
</dbReference>
<keyword evidence="8 19" id="KW-0489">Methyltransferase</keyword>
<dbReference type="Pfam" id="PF02607">
    <property type="entry name" value="B12-binding_2"/>
    <property type="match status" value="1"/>
</dbReference>
<comment type="function">
    <text evidence="17">Catalyzes the transfer of a methyl group from methyl-cobalamin to homocysteine, yielding enzyme-bound cob(I)alamin and methionine. Subsequently, remethylates the cofactor using methyltetrahydrofolate.</text>
</comment>
<evidence type="ECO:0000313" key="25">
    <source>
        <dbReference type="Proteomes" id="UP001299220"/>
    </source>
</evidence>
<dbReference type="Gene3D" id="3.40.50.280">
    <property type="entry name" value="Cobalamin-binding domain"/>
    <property type="match status" value="1"/>
</dbReference>
<evidence type="ECO:0000259" key="21">
    <source>
        <dbReference type="PROSITE" id="PS50972"/>
    </source>
</evidence>
<dbReference type="InterPro" id="IPR003726">
    <property type="entry name" value="HCY_dom"/>
</dbReference>
<evidence type="ECO:0000256" key="18">
    <source>
        <dbReference type="ARBA" id="ARBA00031040"/>
    </source>
</evidence>
<comment type="caution">
    <text evidence="24">The sequence shown here is derived from an EMBL/GenBank/DDBJ whole genome shotgun (WGS) entry which is preliminary data.</text>
</comment>
<dbReference type="PANTHER" id="PTHR45833">
    <property type="entry name" value="METHIONINE SYNTHASE"/>
    <property type="match status" value="1"/>
</dbReference>
<dbReference type="Gene3D" id="3.20.20.330">
    <property type="entry name" value="Homocysteine-binding-like domain"/>
    <property type="match status" value="1"/>
</dbReference>
<dbReference type="NCBIfam" id="NF005719">
    <property type="entry name" value="PRK07535.1"/>
    <property type="match status" value="1"/>
</dbReference>
<evidence type="ECO:0000259" key="20">
    <source>
        <dbReference type="PROSITE" id="PS50970"/>
    </source>
</evidence>
<dbReference type="PROSITE" id="PS50970">
    <property type="entry name" value="HCY"/>
    <property type="match status" value="1"/>
</dbReference>
<dbReference type="RefSeq" id="WP_235323178.1">
    <property type="nucleotide sequence ID" value="NZ_JAFBIT010000001.1"/>
</dbReference>
<evidence type="ECO:0000256" key="19">
    <source>
        <dbReference type="PROSITE-ProRule" id="PRU00333"/>
    </source>
</evidence>
<proteinExistence type="inferred from homology"/>
<keyword evidence="11 19" id="KW-0808">Transferase</keyword>
<evidence type="ECO:0000256" key="13">
    <source>
        <dbReference type="ARBA" id="ARBA00022723"/>
    </source>
</evidence>
<feature type="domain" description="Pterin-binding" evidence="21">
    <location>
        <begin position="320"/>
        <end position="567"/>
    </location>
</feature>
<reference evidence="24 25" key="1">
    <citation type="submission" date="2020-12" db="EMBL/GenBank/DDBJ databases">
        <title>Whole genome sequences of gut porcine anaerobes.</title>
        <authorList>
            <person name="Kubasova T."/>
            <person name="Jahodarova E."/>
            <person name="Rychlik I."/>
        </authorList>
    </citation>
    <scope>NUCLEOTIDE SEQUENCE [LARGE SCALE GENOMIC DNA]</scope>
    <source>
        <strain evidence="24 25">An867</strain>
    </source>
</reference>
<comment type="catalytic activity">
    <reaction evidence="1">
        <text>(6S)-5-methyl-5,6,7,8-tetrahydrofolate + L-homocysteine = (6S)-5,6,7,8-tetrahydrofolate + L-methionine</text>
        <dbReference type="Rhea" id="RHEA:11172"/>
        <dbReference type="ChEBI" id="CHEBI:18608"/>
        <dbReference type="ChEBI" id="CHEBI:57453"/>
        <dbReference type="ChEBI" id="CHEBI:57844"/>
        <dbReference type="ChEBI" id="CHEBI:58199"/>
        <dbReference type="EC" id="2.1.1.13"/>
    </reaction>
</comment>
<gene>
    <name evidence="24" type="ORF">JQM67_06060</name>
</gene>
<dbReference type="InterPro" id="IPR006158">
    <property type="entry name" value="Cobalamin-bd"/>
</dbReference>
<dbReference type="Proteomes" id="UP001299220">
    <property type="component" value="Unassembled WGS sequence"/>
</dbReference>
<evidence type="ECO:0000256" key="9">
    <source>
        <dbReference type="ARBA" id="ARBA00022605"/>
    </source>
</evidence>
<comment type="similarity">
    <text evidence="5">Belongs to the vitamin-B12 dependent methionine synthase family.</text>
</comment>
<evidence type="ECO:0000259" key="22">
    <source>
        <dbReference type="PROSITE" id="PS51332"/>
    </source>
</evidence>
<protein>
    <recommendedName>
        <fullName evidence="7">Methionine synthase</fullName>
        <ecNumber evidence="6">2.1.1.13</ecNumber>
    </recommendedName>
    <alternativeName>
        <fullName evidence="18">5-methyltetrahydrofolate--homocysteine methyltransferase</fullName>
    </alternativeName>
</protein>
<dbReference type="SUPFAM" id="SSF52242">
    <property type="entry name" value="Cobalamin (vitamin B12)-binding domain"/>
    <property type="match status" value="1"/>
</dbReference>
<keyword evidence="13 19" id="KW-0479">Metal-binding</keyword>
<dbReference type="InterPro" id="IPR036589">
    <property type="entry name" value="HCY_dom_sf"/>
</dbReference>
<evidence type="ECO:0000313" key="24">
    <source>
        <dbReference type="EMBL" id="MCF2652159.1"/>
    </source>
</evidence>
<evidence type="ECO:0000256" key="4">
    <source>
        <dbReference type="ARBA" id="ARBA00005178"/>
    </source>
</evidence>
<dbReference type="InterPro" id="IPR050554">
    <property type="entry name" value="Met_Synthase/Corrinoid"/>
</dbReference>
<evidence type="ECO:0000256" key="16">
    <source>
        <dbReference type="ARBA" id="ARBA00023285"/>
    </source>
</evidence>
<comment type="pathway">
    <text evidence="4">Amino-acid biosynthesis; L-methionine biosynthesis via de novo pathway; L-methionine from L-homocysteine (MetH route): step 1/1.</text>
</comment>
<dbReference type="PANTHER" id="PTHR45833:SF1">
    <property type="entry name" value="METHIONINE SYNTHASE"/>
    <property type="match status" value="1"/>
</dbReference>
<dbReference type="Gene3D" id="3.20.20.20">
    <property type="entry name" value="Dihydropteroate synthase-like"/>
    <property type="match status" value="1"/>
</dbReference>
<comment type="cofactor">
    <cofactor evidence="2 19">
        <name>Zn(2+)</name>
        <dbReference type="ChEBI" id="CHEBI:29105"/>
    </cofactor>
</comment>
<dbReference type="CDD" id="cd02070">
    <property type="entry name" value="corrinoid_protein_B12-BD"/>
    <property type="match status" value="1"/>
</dbReference>
<dbReference type="InterPro" id="IPR036724">
    <property type="entry name" value="Cobalamin-bd_sf"/>
</dbReference>
<evidence type="ECO:0000256" key="5">
    <source>
        <dbReference type="ARBA" id="ARBA00010398"/>
    </source>
</evidence>
<dbReference type="PIRSF" id="PIRSF037472">
    <property type="entry name" value="DHPS_mtfrase"/>
    <property type="match status" value="1"/>
</dbReference>
<comment type="cofactor">
    <cofactor evidence="3">
        <name>methylcob(III)alamin</name>
        <dbReference type="ChEBI" id="CHEBI:28115"/>
    </cofactor>
</comment>
<dbReference type="EMBL" id="JAFBIT010000001">
    <property type="protein sequence ID" value="MCF2652159.1"/>
    <property type="molecule type" value="Genomic_DNA"/>
</dbReference>
<dbReference type="SUPFAM" id="SSF51717">
    <property type="entry name" value="Dihydropteroate synthetase-like"/>
    <property type="match status" value="1"/>
</dbReference>
<evidence type="ECO:0000256" key="11">
    <source>
        <dbReference type="ARBA" id="ARBA00022679"/>
    </source>
</evidence>
<dbReference type="PROSITE" id="PS51332">
    <property type="entry name" value="B12_BINDING"/>
    <property type="match status" value="1"/>
</dbReference>
<evidence type="ECO:0000256" key="10">
    <source>
        <dbReference type="ARBA" id="ARBA00022628"/>
    </source>
</evidence>
<dbReference type="PROSITE" id="PS50972">
    <property type="entry name" value="PTERIN_BINDING"/>
    <property type="match status" value="1"/>
</dbReference>
<dbReference type="SUPFAM" id="SSF47644">
    <property type="entry name" value="Methionine synthase domain"/>
    <property type="match status" value="1"/>
</dbReference>
<keyword evidence="10" id="KW-0846">Cobalamin</keyword>
<evidence type="ECO:0000256" key="8">
    <source>
        <dbReference type="ARBA" id="ARBA00022603"/>
    </source>
</evidence>
<keyword evidence="14 19" id="KW-0862">Zinc</keyword>
<dbReference type="Pfam" id="PF02310">
    <property type="entry name" value="B12-binding"/>
    <property type="match status" value="1"/>
</dbReference>
<evidence type="ECO:0000256" key="7">
    <source>
        <dbReference type="ARBA" id="ARBA00013998"/>
    </source>
</evidence>
<feature type="binding site" evidence="19">
    <location>
        <position position="276"/>
    </location>
    <ligand>
        <name>Zn(2+)</name>
        <dbReference type="ChEBI" id="CHEBI:29105"/>
    </ligand>
</feature>
<accession>A0ABS9CQB3</accession>
<dbReference type="SUPFAM" id="SSF82282">
    <property type="entry name" value="Homocysteine S-methyltransferase"/>
    <property type="match status" value="1"/>
</dbReference>
<keyword evidence="9" id="KW-0028">Amino-acid biosynthesis</keyword>
<dbReference type="Gene3D" id="1.10.1240.10">
    <property type="entry name" value="Methionine synthase domain"/>
    <property type="match status" value="1"/>
</dbReference>
<name>A0ABS9CQB3_9FIRM</name>
<feature type="domain" description="B12-binding N-terminal" evidence="23">
    <location>
        <begin position="589"/>
        <end position="682"/>
    </location>
</feature>